<keyword evidence="2" id="KW-1185">Reference proteome</keyword>
<protein>
    <submittedName>
        <fullName evidence="1">Uncharacterized protein</fullName>
    </submittedName>
</protein>
<evidence type="ECO:0000313" key="1">
    <source>
        <dbReference type="EMBL" id="KAK7053549.1"/>
    </source>
</evidence>
<dbReference type="EMBL" id="JAWWNJ010000006">
    <property type="protein sequence ID" value="KAK7053549.1"/>
    <property type="molecule type" value="Genomic_DNA"/>
</dbReference>
<sequence length="170" mass="19209">APNAFDYLSTHMQRLMQDQGVSPAFPGSVFTTAEITSCDAPNFCRFNEDAAFDTFEAITFLGRYDHTCGGHIIFPDINMLFEVPVGSTYLIPSGARSFNFTAIRKKEYRYMFRQFVSAGVLRWVEKGGRTDAEFDVNASVEERAAWMKMRSERGKSSLKMFSRLSDFASA</sequence>
<reference evidence="1 2" key="1">
    <citation type="journal article" date="2024" name="J Genomics">
        <title>Draft genome sequencing and assembly of Favolaschia claudopus CIRM-BRFM 2984 isolated from oak limbs.</title>
        <authorList>
            <person name="Navarro D."/>
            <person name="Drula E."/>
            <person name="Chaduli D."/>
            <person name="Cazenave R."/>
            <person name="Ahrendt S."/>
            <person name="Wang J."/>
            <person name="Lipzen A."/>
            <person name="Daum C."/>
            <person name="Barry K."/>
            <person name="Grigoriev I.V."/>
            <person name="Favel A."/>
            <person name="Rosso M.N."/>
            <person name="Martin F."/>
        </authorList>
    </citation>
    <scope>NUCLEOTIDE SEQUENCE [LARGE SCALE GENOMIC DNA]</scope>
    <source>
        <strain evidence="1 2">CIRM-BRFM 2984</strain>
    </source>
</reference>
<gene>
    <name evidence="1" type="ORF">R3P38DRAFT_2500714</name>
</gene>
<name>A0AAW0DQV3_9AGAR</name>
<feature type="non-terminal residue" evidence="1">
    <location>
        <position position="1"/>
    </location>
</feature>
<dbReference type="Proteomes" id="UP001362999">
    <property type="component" value="Unassembled WGS sequence"/>
</dbReference>
<comment type="caution">
    <text evidence="1">The sequence shown here is derived from an EMBL/GenBank/DDBJ whole genome shotgun (WGS) entry which is preliminary data.</text>
</comment>
<organism evidence="1 2">
    <name type="scientific">Favolaschia claudopus</name>
    <dbReference type="NCBI Taxonomy" id="2862362"/>
    <lineage>
        <taxon>Eukaryota</taxon>
        <taxon>Fungi</taxon>
        <taxon>Dikarya</taxon>
        <taxon>Basidiomycota</taxon>
        <taxon>Agaricomycotina</taxon>
        <taxon>Agaricomycetes</taxon>
        <taxon>Agaricomycetidae</taxon>
        <taxon>Agaricales</taxon>
        <taxon>Marasmiineae</taxon>
        <taxon>Mycenaceae</taxon>
        <taxon>Favolaschia</taxon>
    </lineage>
</organism>
<dbReference type="AlphaFoldDB" id="A0AAW0DQV3"/>
<evidence type="ECO:0000313" key="2">
    <source>
        <dbReference type="Proteomes" id="UP001362999"/>
    </source>
</evidence>
<proteinExistence type="predicted"/>
<accession>A0AAW0DQV3</accession>